<dbReference type="Gene3D" id="2.80.10.50">
    <property type="match status" value="1"/>
</dbReference>
<keyword evidence="1" id="KW-0732">Signal</keyword>
<dbReference type="SUPFAM" id="SSF50370">
    <property type="entry name" value="Ricin B-like lectins"/>
    <property type="match status" value="1"/>
</dbReference>
<comment type="caution">
    <text evidence="3">The sequence shown here is derived from an EMBL/GenBank/DDBJ whole genome shotgun (WGS) entry which is preliminary data.</text>
</comment>
<feature type="domain" description="Ricin B lectin" evidence="2">
    <location>
        <begin position="38"/>
        <end position="152"/>
    </location>
</feature>
<dbReference type="CDD" id="cd23415">
    <property type="entry name" value="beta-trefoil_Ricin_AH"/>
    <property type="match status" value="1"/>
</dbReference>
<dbReference type="PROSITE" id="PS50231">
    <property type="entry name" value="RICIN_B_LECTIN"/>
    <property type="match status" value="1"/>
</dbReference>
<proteinExistence type="predicted"/>
<reference evidence="3" key="1">
    <citation type="submission" date="2021-01" db="EMBL/GenBank/DDBJ databases">
        <title>Whole genome shotgun sequence of Virgisporangium ochraceum NBRC 16418.</title>
        <authorList>
            <person name="Komaki H."/>
            <person name="Tamura T."/>
        </authorList>
    </citation>
    <scope>NUCLEOTIDE SEQUENCE</scope>
    <source>
        <strain evidence="3">NBRC 16418</strain>
    </source>
</reference>
<dbReference type="RefSeq" id="WP_203931280.1">
    <property type="nucleotide sequence ID" value="NZ_BOPH01000088.1"/>
</dbReference>
<accession>A0A8J4A232</accession>
<organism evidence="3 4">
    <name type="scientific">Virgisporangium ochraceum</name>
    <dbReference type="NCBI Taxonomy" id="65505"/>
    <lineage>
        <taxon>Bacteria</taxon>
        <taxon>Bacillati</taxon>
        <taxon>Actinomycetota</taxon>
        <taxon>Actinomycetes</taxon>
        <taxon>Micromonosporales</taxon>
        <taxon>Micromonosporaceae</taxon>
        <taxon>Virgisporangium</taxon>
    </lineage>
</organism>
<evidence type="ECO:0000313" key="4">
    <source>
        <dbReference type="Proteomes" id="UP000635606"/>
    </source>
</evidence>
<dbReference type="AlphaFoldDB" id="A0A8J4A232"/>
<evidence type="ECO:0000313" key="3">
    <source>
        <dbReference type="EMBL" id="GIJ71406.1"/>
    </source>
</evidence>
<dbReference type="EMBL" id="BOPH01000088">
    <property type="protein sequence ID" value="GIJ71406.1"/>
    <property type="molecule type" value="Genomic_DNA"/>
</dbReference>
<evidence type="ECO:0000259" key="2">
    <source>
        <dbReference type="Pfam" id="PF00652"/>
    </source>
</evidence>
<gene>
    <name evidence="3" type="ORF">Voc01_063230</name>
</gene>
<dbReference type="Proteomes" id="UP000635606">
    <property type="component" value="Unassembled WGS sequence"/>
</dbReference>
<dbReference type="InterPro" id="IPR035992">
    <property type="entry name" value="Ricin_B-like_lectins"/>
</dbReference>
<keyword evidence="4" id="KW-1185">Reference proteome</keyword>
<name>A0A8J4A232_9ACTN</name>
<dbReference type="Pfam" id="PF00652">
    <property type="entry name" value="Ricin_B_lectin"/>
    <property type="match status" value="1"/>
</dbReference>
<feature type="chain" id="PRO_5035239297" description="Ricin B lectin domain-containing protein" evidence="1">
    <location>
        <begin position="30"/>
        <end position="157"/>
    </location>
</feature>
<evidence type="ECO:0000256" key="1">
    <source>
        <dbReference type="SAM" id="SignalP"/>
    </source>
</evidence>
<protein>
    <recommendedName>
        <fullName evidence="2">Ricin B lectin domain-containing protein</fullName>
    </recommendedName>
</protein>
<feature type="signal peptide" evidence="1">
    <location>
        <begin position="1"/>
        <end position="29"/>
    </location>
</feature>
<dbReference type="InterPro" id="IPR000772">
    <property type="entry name" value="Ricin_B_lectin"/>
</dbReference>
<sequence>MRRRVLARAVTAIIALVLAPLTVVEPASAAAPAGSAWMRNVAAAGVCLDGSVSQGVRMKSCDLESRYQRWTQAPGSGQTFEIRSAAYSGYCLDGSITSGARLLPCNGNDYQRWTMEAQHLKNAKYSGYSLDGSVTRGVRMNETAQNSGYQAWRFVIP</sequence>